<dbReference type="RefSeq" id="WP_273737770.1">
    <property type="nucleotide sequence ID" value="NZ_JAQIVI010000097.1"/>
</dbReference>
<feature type="coiled-coil region" evidence="1">
    <location>
        <begin position="34"/>
        <end position="68"/>
    </location>
</feature>
<dbReference type="EMBL" id="JBHSWV010000097">
    <property type="protein sequence ID" value="MFC6764708.1"/>
    <property type="molecule type" value="Genomic_DNA"/>
</dbReference>
<evidence type="ECO:0008006" key="5">
    <source>
        <dbReference type="Google" id="ProtNLM"/>
    </source>
</evidence>
<proteinExistence type="predicted"/>
<gene>
    <name evidence="3" type="ORF">ACFQE6_06610</name>
</gene>
<evidence type="ECO:0000256" key="1">
    <source>
        <dbReference type="SAM" id="Coils"/>
    </source>
</evidence>
<dbReference type="Proteomes" id="UP001596383">
    <property type="component" value="Unassembled WGS sequence"/>
</dbReference>
<keyword evidence="1" id="KW-0175">Coiled coil</keyword>
<dbReference type="SUPFAM" id="SSF47598">
    <property type="entry name" value="Ribbon-helix-helix"/>
    <property type="match status" value="1"/>
</dbReference>
<comment type="caution">
    <text evidence="3">The sequence shown here is derived from an EMBL/GenBank/DDBJ whole genome shotgun (WGS) entry which is preliminary data.</text>
</comment>
<feature type="compositionally biased region" description="Basic and acidic residues" evidence="2">
    <location>
        <begin position="8"/>
        <end position="25"/>
    </location>
</feature>
<sequence length="104" mass="11912">MKTVTTRVDSDTHDEIEARADESDMSKSAVARELIQQGLEYDDLENERDRLQRQLTATNKRQDEVTELVEYVEREKSLSERKAQAGIVTRAKWLITGMPTEGAE</sequence>
<keyword evidence="4" id="KW-1185">Reference proteome</keyword>
<name>A0ABD5SI27_9EURY</name>
<feature type="region of interest" description="Disordered" evidence="2">
    <location>
        <begin position="1"/>
        <end position="28"/>
    </location>
</feature>
<evidence type="ECO:0000313" key="4">
    <source>
        <dbReference type="Proteomes" id="UP001596383"/>
    </source>
</evidence>
<protein>
    <recommendedName>
        <fullName evidence="5">Ribbon-helix-helix protein CopG domain-containing protein</fullName>
    </recommendedName>
</protein>
<dbReference type="AlphaFoldDB" id="A0ABD5SI27"/>
<organism evidence="3 4">
    <name type="scientific">Natrinema soli</name>
    <dbReference type="NCBI Taxonomy" id="1930624"/>
    <lineage>
        <taxon>Archaea</taxon>
        <taxon>Methanobacteriati</taxon>
        <taxon>Methanobacteriota</taxon>
        <taxon>Stenosarchaea group</taxon>
        <taxon>Halobacteria</taxon>
        <taxon>Halobacteriales</taxon>
        <taxon>Natrialbaceae</taxon>
        <taxon>Natrinema</taxon>
    </lineage>
</organism>
<dbReference type="InterPro" id="IPR010985">
    <property type="entry name" value="Ribbon_hlx_hlx"/>
</dbReference>
<evidence type="ECO:0000313" key="3">
    <source>
        <dbReference type="EMBL" id="MFC6764708.1"/>
    </source>
</evidence>
<reference evidence="3 4" key="1">
    <citation type="journal article" date="2019" name="Int. J. Syst. Evol. Microbiol.">
        <title>The Global Catalogue of Microorganisms (GCM) 10K type strain sequencing project: providing services to taxonomists for standard genome sequencing and annotation.</title>
        <authorList>
            <consortium name="The Broad Institute Genomics Platform"/>
            <consortium name="The Broad Institute Genome Sequencing Center for Infectious Disease"/>
            <person name="Wu L."/>
            <person name="Ma J."/>
        </authorList>
    </citation>
    <scope>NUCLEOTIDE SEQUENCE [LARGE SCALE GENOMIC DNA]</scope>
    <source>
        <strain evidence="3 4">LMG 29247</strain>
    </source>
</reference>
<evidence type="ECO:0000256" key="2">
    <source>
        <dbReference type="SAM" id="MobiDB-lite"/>
    </source>
</evidence>
<accession>A0ABD5SI27</accession>